<comment type="subcellular location">
    <subcellularLocation>
        <location evidence="1">Nucleus</location>
    </subcellularLocation>
</comment>
<evidence type="ECO:0000313" key="8">
    <source>
        <dbReference type="Proteomes" id="UP001237642"/>
    </source>
</evidence>
<dbReference type="SMART" id="SM00717">
    <property type="entry name" value="SANT"/>
    <property type="match status" value="1"/>
</dbReference>
<dbReference type="GO" id="GO:0003677">
    <property type="term" value="F:DNA binding"/>
    <property type="evidence" value="ECO:0007669"/>
    <property type="project" value="UniProtKB-KW"/>
</dbReference>
<protein>
    <submittedName>
        <fullName evidence="7">Homeodomain-like superfamily protein</fullName>
    </submittedName>
</protein>
<dbReference type="PANTHER" id="PTHR43952:SF72">
    <property type="entry name" value="MYB-LIKE DOMAIN-CONTAINING PROTEIN"/>
    <property type="match status" value="1"/>
</dbReference>
<dbReference type="EMBL" id="JAUIZM010000010">
    <property type="protein sequence ID" value="KAK1362361.1"/>
    <property type="molecule type" value="Genomic_DNA"/>
</dbReference>
<keyword evidence="4" id="KW-0539">Nucleus</keyword>
<evidence type="ECO:0000256" key="4">
    <source>
        <dbReference type="ARBA" id="ARBA00023242"/>
    </source>
</evidence>
<evidence type="ECO:0000259" key="6">
    <source>
        <dbReference type="SMART" id="SM00717"/>
    </source>
</evidence>
<evidence type="ECO:0000256" key="5">
    <source>
        <dbReference type="SAM" id="MobiDB-lite"/>
    </source>
</evidence>
<reference evidence="7" key="1">
    <citation type="submission" date="2023-02" db="EMBL/GenBank/DDBJ databases">
        <title>Genome of toxic invasive species Heracleum sosnowskyi carries increased number of genes despite the absence of recent whole-genome duplications.</title>
        <authorList>
            <person name="Schelkunov M."/>
            <person name="Shtratnikova V."/>
            <person name="Makarenko M."/>
            <person name="Klepikova A."/>
            <person name="Omelchenko D."/>
            <person name="Novikova G."/>
            <person name="Obukhova E."/>
            <person name="Bogdanov V."/>
            <person name="Penin A."/>
            <person name="Logacheva M."/>
        </authorList>
    </citation>
    <scope>NUCLEOTIDE SEQUENCE</scope>
    <source>
        <strain evidence="7">Hsosn_3</strain>
        <tissue evidence="7">Leaf</tissue>
    </source>
</reference>
<dbReference type="InterPro" id="IPR044636">
    <property type="entry name" value="RADIALIS-like"/>
</dbReference>
<keyword evidence="3" id="KW-0804">Transcription</keyword>
<keyword evidence="2" id="KW-0805">Transcription regulation</keyword>
<evidence type="ECO:0000256" key="1">
    <source>
        <dbReference type="ARBA" id="ARBA00004123"/>
    </source>
</evidence>
<dbReference type="CDD" id="cd00167">
    <property type="entry name" value="SANT"/>
    <property type="match status" value="1"/>
</dbReference>
<dbReference type="Proteomes" id="UP001237642">
    <property type="component" value="Unassembled WGS sequence"/>
</dbReference>
<gene>
    <name evidence="7" type="ORF">POM88_046835</name>
</gene>
<name>A0AAD8H8I1_9APIA</name>
<feature type="region of interest" description="Disordered" evidence="5">
    <location>
        <begin position="74"/>
        <end position="101"/>
    </location>
</feature>
<dbReference type="Gene3D" id="1.10.10.60">
    <property type="entry name" value="Homeodomain-like"/>
    <property type="match status" value="1"/>
</dbReference>
<dbReference type="InterPro" id="IPR009057">
    <property type="entry name" value="Homeodomain-like_sf"/>
</dbReference>
<reference evidence="7" key="2">
    <citation type="submission" date="2023-05" db="EMBL/GenBank/DDBJ databases">
        <authorList>
            <person name="Schelkunov M.I."/>
        </authorList>
    </citation>
    <scope>NUCLEOTIDE SEQUENCE</scope>
    <source>
        <strain evidence="7">Hsosn_3</strain>
        <tissue evidence="7">Leaf</tissue>
    </source>
</reference>
<keyword evidence="7" id="KW-0371">Homeobox</keyword>
<dbReference type="InterPro" id="IPR001005">
    <property type="entry name" value="SANT/Myb"/>
</dbReference>
<feature type="domain" description="Myb-like" evidence="6">
    <location>
        <begin position="12"/>
        <end position="64"/>
    </location>
</feature>
<dbReference type="GO" id="GO:0003700">
    <property type="term" value="F:DNA-binding transcription factor activity"/>
    <property type="evidence" value="ECO:0007669"/>
    <property type="project" value="InterPro"/>
</dbReference>
<accession>A0AAD8H8I1</accession>
<organism evidence="7 8">
    <name type="scientific">Heracleum sosnowskyi</name>
    <dbReference type="NCBI Taxonomy" id="360622"/>
    <lineage>
        <taxon>Eukaryota</taxon>
        <taxon>Viridiplantae</taxon>
        <taxon>Streptophyta</taxon>
        <taxon>Embryophyta</taxon>
        <taxon>Tracheophyta</taxon>
        <taxon>Spermatophyta</taxon>
        <taxon>Magnoliopsida</taxon>
        <taxon>eudicotyledons</taxon>
        <taxon>Gunneridae</taxon>
        <taxon>Pentapetalae</taxon>
        <taxon>asterids</taxon>
        <taxon>campanulids</taxon>
        <taxon>Apiales</taxon>
        <taxon>Apiaceae</taxon>
        <taxon>Apioideae</taxon>
        <taxon>apioid superclade</taxon>
        <taxon>Tordylieae</taxon>
        <taxon>Tordyliinae</taxon>
        <taxon>Heracleum</taxon>
    </lineage>
</organism>
<comment type="caution">
    <text evidence="7">The sequence shown here is derived from an EMBL/GenBank/DDBJ whole genome shotgun (WGS) entry which is preliminary data.</text>
</comment>
<proteinExistence type="predicted"/>
<evidence type="ECO:0000256" key="2">
    <source>
        <dbReference type="ARBA" id="ARBA00023015"/>
    </source>
</evidence>
<dbReference type="GO" id="GO:0048262">
    <property type="term" value="P:determination of dorsal/ventral asymmetry"/>
    <property type="evidence" value="ECO:0007669"/>
    <property type="project" value="UniProtKB-ARBA"/>
</dbReference>
<keyword evidence="8" id="KW-1185">Reference proteome</keyword>
<dbReference type="FunFam" id="1.10.10.60:FF:000154">
    <property type="entry name" value="Transcription factor SRM1"/>
    <property type="match status" value="1"/>
</dbReference>
<dbReference type="GO" id="GO:0009908">
    <property type="term" value="P:flower development"/>
    <property type="evidence" value="ECO:0007669"/>
    <property type="project" value="UniProtKB-ARBA"/>
</dbReference>
<dbReference type="GO" id="GO:0005634">
    <property type="term" value="C:nucleus"/>
    <property type="evidence" value="ECO:0007669"/>
    <property type="project" value="UniProtKB-SubCell"/>
</dbReference>
<dbReference type="PANTHER" id="PTHR43952">
    <property type="entry name" value="MYB FAMILY TRANSCRIPTION FACTOR-RELATED"/>
    <property type="match status" value="1"/>
</dbReference>
<evidence type="ECO:0000313" key="7">
    <source>
        <dbReference type="EMBL" id="KAK1362361.1"/>
    </source>
</evidence>
<dbReference type="AlphaFoldDB" id="A0AAD8H8I1"/>
<sequence>MASNFNSSSRNSVSSWTQRQNDQFEAALAIYDRDTPDRWHNISRVVDGKSAEEVKRHFELLVKDIMKIESDQVPLPNYRTTGGNGRGFGNEQRLFKNTRLQ</sequence>
<evidence type="ECO:0000256" key="3">
    <source>
        <dbReference type="ARBA" id="ARBA00023163"/>
    </source>
</evidence>
<dbReference type="SUPFAM" id="SSF46689">
    <property type="entry name" value="Homeodomain-like"/>
    <property type="match status" value="1"/>
</dbReference>
<keyword evidence="7" id="KW-0238">DNA-binding</keyword>